<keyword evidence="2" id="KW-1003">Cell membrane</keyword>
<name>A0AAU7LSH7_9BURK</name>
<evidence type="ECO:0000256" key="4">
    <source>
        <dbReference type="ARBA" id="ARBA00022989"/>
    </source>
</evidence>
<evidence type="ECO:0000256" key="1">
    <source>
        <dbReference type="ARBA" id="ARBA00004651"/>
    </source>
</evidence>
<evidence type="ECO:0000313" key="8">
    <source>
        <dbReference type="EMBL" id="XBP69878.1"/>
    </source>
</evidence>
<feature type="transmembrane region" description="Helical" evidence="6">
    <location>
        <begin position="259"/>
        <end position="276"/>
    </location>
</feature>
<feature type="transmembrane region" description="Helical" evidence="6">
    <location>
        <begin position="226"/>
        <end position="247"/>
    </location>
</feature>
<feature type="transmembrane region" description="Helical" evidence="6">
    <location>
        <begin position="168"/>
        <end position="187"/>
    </location>
</feature>
<dbReference type="SUPFAM" id="SSF103473">
    <property type="entry name" value="MFS general substrate transporter"/>
    <property type="match status" value="1"/>
</dbReference>
<dbReference type="Gene3D" id="1.20.1250.20">
    <property type="entry name" value="MFS general substrate transporter like domains"/>
    <property type="match status" value="1"/>
</dbReference>
<dbReference type="CDD" id="cd17324">
    <property type="entry name" value="MFS_NepI_like"/>
    <property type="match status" value="1"/>
</dbReference>
<accession>A0AAU7LSH7</accession>
<feature type="domain" description="Major facilitator superfamily (MFS) profile" evidence="7">
    <location>
        <begin position="16"/>
        <end position="407"/>
    </location>
</feature>
<dbReference type="PROSITE" id="PS50850">
    <property type="entry name" value="MFS"/>
    <property type="match status" value="1"/>
</dbReference>
<feature type="transmembrane region" description="Helical" evidence="6">
    <location>
        <begin position="378"/>
        <end position="399"/>
    </location>
</feature>
<dbReference type="PANTHER" id="PTHR43124:SF3">
    <property type="entry name" value="CHLORAMPHENICOL EFFLUX PUMP RV0191"/>
    <property type="match status" value="1"/>
</dbReference>
<keyword evidence="5 6" id="KW-0472">Membrane</keyword>
<dbReference type="EMBL" id="CP157675">
    <property type="protein sequence ID" value="XBP69878.1"/>
    <property type="molecule type" value="Genomic_DNA"/>
</dbReference>
<dbReference type="GO" id="GO:0005886">
    <property type="term" value="C:plasma membrane"/>
    <property type="evidence" value="ECO:0007669"/>
    <property type="project" value="UniProtKB-SubCell"/>
</dbReference>
<comment type="subcellular location">
    <subcellularLocation>
        <location evidence="1">Cell membrane</location>
        <topology evidence="1">Multi-pass membrane protein</topology>
    </subcellularLocation>
</comment>
<feature type="transmembrane region" description="Helical" evidence="6">
    <location>
        <begin position="15"/>
        <end position="37"/>
    </location>
</feature>
<evidence type="ECO:0000256" key="5">
    <source>
        <dbReference type="ARBA" id="ARBA00023136"/>
    </source>
</evidence>
<gene>
    <name evidence="8" type="ORF">ABLV49_18685</name>
</gene>
<dbReference type="InterPro" id="IPR011701">
    <property type="entry name" value="MFS"/>
</dbReference>
<feature type="transmembrane region" description="Helical" evidence="6">
    <location>
        <begin position="81"/>
        <end position="101"/>
    </location>
</feature>
<feature type="transmembrane region" description="Helical" evidence="6">
    <location>
        <begin position="311"/>
        <end position="336"/>
    </location>
</feature>
<dbReference type="GO" id="GO:0022857">
    <property type="term" value="F:transmembrane transporter activity"/>
    <property type="evidence" value="ECO:0007669"/>
    <property type="project" value="InterPro"/>
</dbReference>
<feature type="transmembrane region" description="Helical" evidence="6">
    <location>
        <begin position="107"/>
        <end position="128"/>
    </location>
</feature>
<dbReference type="AlphaFoldDB" id="A0AAU7LSH7"/>
<dbReference type="Pfam" id="PF07690">
    <property type="entry name" value="MFS_1"/>
    <property type="match status" value="1"/>
</dbReference>
<proteinExistence type="predicted"/>
<dbReference type="InterPro" id="IPR036259">
    <property type="entry name" value="MFS_trans_sf"/>
</dbReference>
<protein>
    <submittedName>
        <fullName evidence="8">MFS transporter</fullName>
    </submittedName>
</protein>
<evidence type="ECO:0000256" key="6">
    <source>
        <dbReference type="SAM" id="Phobius"/>
    </source>
</evidence>
<evidence type="ECO:0000256" key="2">
    <source>
        <dbReference type="ARBA" id="ARBA00022475"/>
    </source>
</evidence>
<dbReference type="InterPro" id="IPR050189">
    <property type="entry name" value="MFS_Efflux_Transporters"/>
</dbReference>
<keyword evidence="4 6" id="KW-1133">Transmembrane helix</keyword>
<keyword evidence="3 6" id="KW-0812">Transmembrane</keyword>
<sequence length="411" mass="43343">MTANPLPLAEKQERLLVFTLAGIQFSHILDFMIMMPLGPSLIAALKIDTQQFALLVSIYTLAAAASGLLAATFVDFFERKGLLLTLFALFALATLLCAMAPDYQTLLLTRGLAGVFGGVLGALLQTIVGDVIPFERRGQASGAVMSATAAASVLGVPASLMLATALGWQWPFVAIAAIAVVFLGLAARHVPALPRRPTAPAGRGWRQSFGGIGAVLRDRNHLMAMLFMTLGAFSTFTVIPYLTLYLVGNVGLSAQQLPMVYALGGMAGFFSARWIGRLADRWGKVRTYRLIALLSMAPIFMQTHMPPMALGWVLLCSTLFFTLGLGRAIPAMAITISAVQPPLRGTFLSLNSAVQQLACGAAAFLGGLMISQTPAGTISGYGAAGWLAIGLTGLTILLAGKIHMHTRPPAA</sequence>
<feature type="transmembrane region" description="Helical" evidence="6">
    <location>
        <begin position="52"/>
        <end position="74"/>
    </location>
</feature>
<dbReference type="InterPro" id="IPR020846">
    <property type="entry name" value="MFS_dom"/>
</dbReference>
<evidence type="ECO:0000259" key="7">
    <source>
        <dbReference type="PROSITE" id="PS50850"/>
    </source>
</evidence>
<feature type="transmembrane region" description="Helical" evidence="6">
    <location>
        <begin position="140"/>
        <end position="162"/>
    </location>
</feature>
<dbReference type="PANTHER" id="PTHR43124">
    <property type="entry name" value="PURINE EFFLUX PUMP PBUE"/>
    <property type="match status" value="1"/>
</dbReference>
<organism evidence="8">
    <name type="scientific">Polaromonas hydrogenivorans</name>
    <dbReference type="NCBI Taxonomy" id="335476"/>
    <lineage>
        <taxon>Bacteria</taxon>
        <taxon>Pseudomonadati</taxon>
        <taxon>Pseudomonadota</taxon>
        <taxon>Betaproteobacteria</taxon>
        <taxon>Burkholderiales</taxon>
        <taxon>Comamonadaceae</taxon>
        <taxon>Polaromonas</taxon>
    </lineage>
</organism>
<reference evidence="8" key="1">
    <citation type="submission" date="2024-05" db="EMBL/GenBank/DDBJ databases">
        <authorList>
            <person name="Bunk B."/>
            <person name="Swiderski J."/>
            <person name="Sproer C."/>
            <person name="Thiel V."/>
        </authorList>
    </citation>
    <scope>NUCLEOTIDE SEQUENCE</scope>
    <source>
        <strain evidence="8">DSM 17735</strain>
    </source>
</reference>
<dbReference type="RefSeq" id="WP_349278810.1">
    <property type="nucleotide sequence ID" value="NZ_CBCSCU010000026.1"/>
</dbReference>
<evidence type="ECO:0000256" key="3">
    <source>
        <dbReference type="ARBA" id="ARBA00022692"/>
    </source>
</evidence>